<dbReference type="Gene3D" id="2.60.34.10">
    <property type="entry name" value="Substrate Binding Domain Of DNAk, Chain A, domain 1"/>
    <property type="match status" value="1"/>
</dbReference>
<keyword evidence="7" id="KW-1185">Reference proteome</keyword>
<keyword evidence="3" id="KW-0067">ATP-binding</keyword>
<dbReference type="AlphaFoldDB" id="A0AAW0HXZ4"/>
<evidence type="ECO:0000256" key="4">
    <source>
        <dbReference type="ARBA" id="ARBA00022990"/>
    </source>
</evidence>
<dbReference type="EMBL" id="JBBHLL010000286">
    <property type="protein sequence ID" value="KAK7806958.1"/>
    <property type="molecule type" value="Genomic_DNA"/>
</dbReference>
<gene>
    <name evidence="6" type="ORF">U0070_009451</name>
</gene>
<dbReference type="SUPFAM" id="SSF100920">
    <property type="entry name" value="Heat shock protein 70kD (HSP70), peptide-binding domain"/>
    <property type="match status" value="1"/>
</dbReference>
<keyword evidence="5" id="KW-0472">Membrane</keyword>
<dbReference type="InterPro" id="IPR013126">
    <property type="entry name" value="Hsp_70_fam"/>
</dbReference>
<comment type="similarity">
    <text evidence="1">Belongs to the heat shock protein 70 family.</text>
</comment>
<feature type="transmembrane region" description="Helical" evidence="5">
    <location>
        <begin position="12"/>
        <end position="28"/>
    </location>
</feature>
<dbReference type="GO" id="GO:0140662">
    <property type="term" value="F:ATP-dependent protein folding chaperone"/>
    <property type="evidence" value="ECO:0007669"/>
    <property type="project" value="InterPro"/>
</dbReference>
<evidence type="ECO:0000313" key="6">
    <source>
        <dbReference type="EMBL" id="KAK7806958.1"/>
    </source>
</evidence>
<reference evidence="6 7" key="1">
    <citation type="journal article" date="2023" name="bioRxiv">
        <title>Conserved and derived expression patterns and positive selection on dental genes reveal complex evolutionary context of ever-growing rodent molars.</title>
        <authorList>
            <person name="Calamari Z.T."/>
            <person name="Song A."/>
            <person name="Cohen E."/>
            <person name="Akter M."/>
            <person name="Roy R.D."/>
            <person name="Hallikas O."/>
            <person name="Christensen M.M."/>
            <person name="Li P."/>
            <person name="Marangoni P."/>
            <person name="Jernvall J."/>
            <person name="Klein O.D."/>
        </authorList>
    </citation>
    <scope>NUCLEOTIDE SEQUENCE [LARGE SCALE GENOMIC DNA]</scope>
    <source>
        <strain evidence="6">V071</strain>
    </source>
</reference>
<dbReference type="Proteomes" id="UP001488838">
    <property type="component" value="Unassembled WGS sequence"/>
</dbReference>
<keyword evidence="5" id="KW-1133">Transmembrane helix</keyword>
<proteinExistence type="inferred from homology"/>
<organism evidence="6 7">
    <name type="scientific">Myodes glareolus</name>
    <name type="common">Bank vole</name>
    <name type="synonym">Clethrionomys glareolus</name>
    <dbReference type="NCBI Taxonomy" id="447135"/>
    <lineage>
        <taxon>Eukaryota</taxon>
        <taxon>Metazoa</taxon>
        <taxon>Chordata</taxon>
        <taxon>Craniata</taxon>
        <taxon>Vertebrata</taxon>
        <taxon>Euteleostomi</taxon>
        <taxon>Mammalia</taxon>
        <taxon>Eutheria</taxon>
        <taxon>Euarchontoglires</taxon>
        <taxon>Glires</taxon>
        <taxon>Rodentia</taxon>
        <taxon>Myomorpha</taxon>
        <taxon>Muroidea</taxon>
        <taxon>Cricetidae</taxon>
        <taxon>Arvicolinae</taxon>
        <taxon>Myodes</taxon>
    </lineage>
</organism>
<keyword evidence="2" id="KW-0547">Nucleotide-binding</keyword>
<keyword evidence="5" id="KW-0812">Transmembrane</keyword>
<evidence type="ECO:0000256" key="3">
    <source>
        <dbReference type="ARBA" id="ARBA00022840"/>
    </source>
</evidence>
<name>A0AAW0HXZ4_MYOGA</name>
<dbReference type="Pfam" id="PF00012">
    <property type="entry name" value="HSP70"/>
    <property type="match status" value="1"/>
</dbReference>
<protein>
    <submittedName>
        <fullName evidence="6">Uncharacterized protein</fullName>
    </submittedName>
</protein>
<dbReference type="PANTHER" id="PTHR19375">
    <property type="entry name" value="HEAT SHOCK PROTEIN 70KDA"/>
    <property type="match status" value="1"/>
</dbReference>
<sequence length="113" mass="12598">MFRICCSQMMSLLFPLVLKVLVVMNVLIKHNIIIPANQTQIFTTCLTASRCAHSGMLKVTWKVKRAMTKDNNLLGKFKLRGVPSVACIISQIKITFDIDGNDILNVSTVDKST</sequence>
<keyword evidence="4" id="KW-0007">Acetylation</keyword>
<evidence type="ECO:0000256" key="1">
    <source>
        <dbReference type="ARBA" id="ARBA00007381"/>
    </source>
</evidence>
<evidence type="ECO:0000313" key="7">
    <source>
        <dbReference type="Proteomes" id="UP001488838"/>
    </source>
</evidence>
<comment type="caution">
    <text evidence="6">The sequence shown here is derived from an EMBL/GenBank/DDBJ whole genome shotgun (WGS) entry which is preliminary data.</text>
</comment>
<dbReference type="InterPro" id="IPR029047">
    <property type="entry name" value="HSP70_peptide-bd_sf"/>
</dbReference>
<dbReference type="GO" id="GO:0005524">
    <property type="term" value="F:ATP binding"/>
    <property type="evidence" value="ECO:0007669"/>
    <property type="project" value="UniProtKB-KW"/>
</dbReference>
<evidence type="ECO:0000256" key="2">
    <source>
        <dbReference type="ARBA" id="ARBA00022741"/>
    </source>
</evidence>
<accession>A0AAW0HXZ4</accession>
<evidence type="ECO:0000256" key="5">
    <source>
        <dbReference type="SAM" id="Phobius"/>
    </source>
</evidence>